<dbReference type="HOGENOM" id="CLU_1572916_0_0_1"/>
<protein>
    <submittedName>
        <fullName evidence="2">Uncharacterized protein</fullName>
    </submittedName>
</protein>
<proteinExistence type="predicted"/>
<dbReference type="Gramene" id="LPERR09G01370.1">
    <property type="protein sequence ID" value="LPERR09G01370.1"/>
    <property type="gene ID" value="LPERR09G01370"/>
</dbReference>
<evidence type="ECO:0000313" key="2">
    <source>
        <dbReference type="EnsemblPlants" id="LPERR09G01370.1"/>
    </source>
</evidence>
<feature type="transmembrane region" description="Helical" evidence="1">
    <location>
        <begin position="115"/>
        <end position="137"/>
    </location>
</feature>
<keyword evidence="1" id="KW-0472">Membrane</keyword>
<keyword evidence="3" id="KW-1185">Reference proteome</keyword>
<organism evidence="2 3">
    <name type="scientific">Leersia perrieri</name>
    <dbReference type="NCBI Taxonomy" id="77586"/>
    <lineage>
        <taxon>Eukaryota</taxon>
        <taxon>Viridiplantae</taxon>
        <taxon>Streptophyta</taxon>
        <taxon>Embryophyta</taxon>
        <taxon>Tracheophyta</taxon>
        <taxon>Spermatophyta</taxon>
        <taxon>Magnoliopsida</taxon>
        <taxon>Liliopsida</taxon>
        <taxon>Poales</taxon>
        <taxon>Poaceae</taxon>
        <taxon>BOP clade</taxon>
        <taxon>Oryzoideae</taxon>
        <taxon>Oryzeae</taxon>
        <taxon>Oryzinae</taxon>
        <taxon>Leersia</taxon>
    </lineage>
</organism>
<dbReference type="Proteomes" id="UP000032180">
    <property type="component" value="Chromosome 9"/>
</dbReference>
<reference evidence="2" key="3">
    <citation type="submission" date="2015-04" db="UniProtKB">
        <authorList>
            <consortium name="EnsemblPlants"/>
        </authorList>
    </citation>
    <scope>IDENTIFICATION</scope>
</reference>
<dbReference type="AlphaFoldDB" id="A0A0D9XBL6"/>
<reference evidence="2 3" key="1">
    <citation type="submission" date="2012-08" db="EMBL/GenBank/DDBJ databases">
        <title>Oryza genome evolution.</title>
        <authorList>
            <person name="Wing R.A."/>
        </authorList>
    </citation>
    <scope>NUCLEOTIDE SEQUENCE</scope>
</reference>
<feature type="transmembrane region" description="Helical" evidence="1">
    <location>
        <begin position="6"/>
        <end position="24"/>
    </location>
</feature>
<accession>A0A0D9XBL6</accession>
<keyword evidence="1" id="KW-0812">Transmembrane</keyword>
<name>A0A0D9XBL6_9ORYZ</name>
<evidence type="ECO:0000256" key="1">
    <source>
        <dbReference type="SAM" id="Phobius"/>
    </source>
</evidence>
<evidence type="ECO:0000313" key="3">
    <source>
        <dbReference type="Proteomes" id="UP000032180"/>
    </source>
</evidence>
<dbReference type="eggNOG" id="ENOG502QTJX">
    <property type="taxonomic scope" value="Eukaryota"/>
</dbReference>
<sequence>MVSDMYTITNTALMTYMSAIITVLKQQVYTLKAWCTGVLTFHVVAVLVWQCACWVACTTTEDGHKIGDGLQPHELHGVATSQHDDNARLLVDCVEGVDAMKPTQELLTRVHLRDISWLGMLFSGIKFGWGSLVFMYYNGFVYVMNGAGRMAPSLELESMPKFRKVFADEL</sequence>
<dbReference type="EnsemblPlants" id="LPERR09G01370.1">
    <property type="protein sequence ID" value="LPERR09G01370.1"/>
    <property type="gene ID" value="LPERR09G01370"/>
</dbReference>
<keyword evidence="1" id="KW-1133">Transmembrane helix</keyword>
<reference evidence="3" key="2">
    <citation type="submission" date="2013-12" db="EMBL/GenBank/DDBJ databases">
        <authorList>
            <person name="Yu Y."/>
            <person name="Lee S."/>
            <person name="de Baynast K."/>
            <person name="Wissotski M."/>
            <person name="Liu L."/>
            <person name="Talag J."/>
            <person name="Goicoechea J."/>
            <person name="Angelova A."/>
            <person name="Jetty R."/>
            <person name="Kudrna D."/>
            <person name="Golser W."/>
            <person name="Rivera L."/>
            <person name="Zhang J."/>
            <person name="Wing R."/>
        </authorList>
    </citation>
    <scope>NUCLEOTIDE SEQUENCE</scope>
</reference>